<accession>A0A3G4UJS2</accession>
<reference evidence="2 3" key="1">
    <citation type="submission" date="2018-06" db="EMBL/GenBank/DDBJ databases">
        <authorList>
            <consortium name="Pathogen Informatics"/>
            <person name="Doyle S."/>
        </authorList>
    </citation>
    <scope>NUCLEOTIDE SEQUENCE [LARGE SCALE GENOMIC DNA]</scope>
    <source>
        <strain evidence="2 3">NCTC10738</strain>
    </source>
</reference>
<dbReference type="GO" id="GO:0005829">
    <property type="term" value="C:cytosol"/>
    <property type="evidence" value="ECO:0007669"/>
    <property type="project" value="TreeGrafter"/>
</dbReference>
<dbReference type="RefSeq" id="WP_115389497.1">
    <property type="nucleotide sequence ID" value="NZ_CP033575.1"/>
</dbReference>
<dbReference type="InterPro" id="IPR017926">
    <property type="entry name" value="GATASE"/>
</dbReference>
<dbReference type="CDD" id="cd01741">
    <property type="entry name" value="GATase1_1"/>
    <property type="match status" value="1"/>
</dbReference>
<gene>
    <name evidence="2" type="ORF">NCTC10738_01562</name>
</gene>
<keyword evidence="2" id="KW-0808">Transferase</keyword>
<dbReference type="GO" id="GO:0016740">
    <property type="term" value="F:transferase activity"/>
    <property type="evidence" value="ECO:0007669"/>
    <property type="project" value="UniProtKB-KW"/>
</dbReference>
<keyword evidence="3" id="KW-1185">Reference proteome</keyword>
<dbReference type="AlphaFoldDB" id="A0A379ZGY1"/>
<dbReference type="NCBIfam" id="NF006098">
    <property type="entry name" value="PRK08250.1"/>
    <property type="match status" value="1"/>
</dbReference>
<dbReference type="PROSITE" id="PS51273">
    <property type="entry name" value="GATASE_TYPE_1"/>
    <property type="match status" value="1"/>
</dbReference>
<evidence type="ECO:0000313" key="2">
    <source>
        <dbReference type="EMBL" id="SUI61066.1"/>
    </source>
</evidence>
<accession>A0A379ZGY1</accession>
<protein>
    <submittedName>
        <fullName evidence="2">Glutamine amidotransferase</fullName>
    </submittedName>
</protein>
<dbReference type="Gene3D" id="3.40.50.880">
    <property type="match status" value="1"/>
</dbReference>
<dbReference type="SUPFAM" id="SSF52317">
    <property type="entry name" value="Class I glutamine amidotransferase-like"/>
    <property type="match status" value="1"/>
</dbReference>
<feature type="domain" description="Glutamine amidotransferase" evidence="1">
    <location>
        <begin position="32"/>
        <end position="184"/>
    </location>
</feature>
<dbReference type="Pfam" id="PF00117">
    <property type="entry name" value="GATase"/>
    <property type="match status" value="1"/>
</dbReference>
<dbReference type="FunFam" id="3.40.50.880:FF:000033">
    <property type="entry name" value="Glutamine amidotransferase class-I"/>
    <property type="match status" value="1"/>
</dbReference>
<dbReference type="EMBL" id="UGYO01000001">
    <property type="protein sequence ID" value="SUI61066.1"/>
    <property type="molecule type" value="Genomic_DNA"/>
</dbReference>
<evidence type="ECO:0000259" key="1">
    <source>
        <dbReference type="Pfam" id="PF00117"/>
    </source>
</evidence>
<dbReference type="PANTHER" id="PTHR42695">
    <property type="entry name" value="GLUTAMINE AMIDOTRANSFERASE YLR126C-RELATED"/>
    <property type="match status" value="1"/>
</dbReference>
<proteinExistence type="predicted"/>
<dbReference type="PANTHER" id="PTHR42695:SF5">
    <property type="entry name" value="GLUTAMINE AMIDOTRANSFERASE YLR126C-RELATED"/>
    <property type="match status" value="1"/>
</dbReference>
<name>A0A379ZGY1_9GAMM</name>
<keyword evidence="2" id="KW-0315">Glutamine amidotransferase</keyword>
<dbReference type="Proteomes" id="UP000254069">
    <property type="component" value="Unassembled WGS sequence"/>
</dbReference>
<organism evidence="2 3">
    <name type="scientific">Shewanella algae</name>
    <dbReference type="NCBI Taxonomy" id="38313"/>
    <lineage>
        <taxon>Bacteria</taxon>
        <taxon>Pseudomonadati</taxon>
        <taxon>Pseudomonadota</taxon>
        <taxon>Gammaproteobacteria</taxon>
        <taxon>Alteromonadales</taxon>
        <taxon>Shewanellaceae</taxon>
        <taxon>Shewanella</taxon>
    </lineage>
</organism>
<dbReference type="InterPro" id="IPR044992">
    <property type="entry name" value="ChyE-like"/>
</dbReference>
<sequence length="232" mass="25324">MKVHFIQHESFEGPGVLVNWCRARGYEASYTRLWLGESLPQSLQGVSLLVVLGGPQSPATGIAECHYFDARAEQALIARAIAGQVAVLGICLGAQLIGEALGASFEPSPEVEIGFFPVTLTAAGRAHPGLESFGDSVTLGHWHHDMPGLTADSKVLAFSEVCPRQIVEYGARVFGFQCHLEFDAEAIEALISHSAAEFGQPRPWVQSPDVLRQAETQEMNVLLWQFLDWLVR</sequence>
<evidence type="ECO:0000313" key="3">
    <source>
        <dbReference type="Proteomes" id="UP000254069"/>
    </source>
</evidence>
<dbReference type="InterPro" id="IPR029062">
    <property type="entry name" value="Class_I_gatase-like"/>
</dbReference>